<comment type="similarity">
    <text evidence="2">Belongs to the EamA transporter family.</text>
</comment>
<keyword evidence="4 7" id="KW-0812">Transmembrane</keyword>
<evidence type="ECO:0000313" key="9">
    <source>
        <dbReference type="EMBL" id="BCJ88523.1"/>
    </source>
</evidence>
<organism evidence="9 10">
    <name type="scientific">Effusibacillus dendaii</name>
    <dbReference type="NCBI Taxonomy" id="2743772"/>
    <lineage>
        <taxon>Bacteria</taxon>
        <taxon>Bacillati</taxon>
        <taxon>Bacillota</taxon>
        <taxon>Bacilli</taxon>
        <taxon>Bacillales</taxon>
        <taxon>Alicyclobacillaceae</taxon>
        <taxon>Effusibacillus</taxon>
    </lineage>
</organism>
<dbReference type="PANTHER" id="PTHR42920:SF5">
    <property type="entry name" value="EAMA DOMAIN-CONTAINING PROTEIN"/>
    <property type="match status" value="1"/>
</dbReference>
<dbReference type="InterPro" id="IPR037185">
    <property type="entry name" value="EmrE-like"/>
</dbReference>
<dbReference type="PANTHER" id="PTHR42920">
    <property type="entry name" value="OS03G0707200 PROTEIN-RELATED"/>
    <property type="match status" value="1"/>
</dbReference>
<gene>
    <name evidence="9" type="ORF">skT53_35080</name>
</gene>
<name>A0A7I8DEE9_9BACL</name>
<feature type="transmembrane region" description="Helical" evidence="7">
    <location>
        <begin position="275"/>
        <end position="293"/>
    </location>
</feature>
<accession>A0A7I8DEE9</accession>
<keyword evidence="3" id="KW-1003">Cell membrane</keyword>
<dbReference type="InterPro" id="IPR051258">
    <property type="entry name" value="Diverse_Substrate_Transporter"/>
</dbReference>
<keyword evidence="10" id="KW-1185">Reference proteome</keyword>
<feature type="transmembrane region" description="Helical" evidence="7">
    <location>
        <begin position="39"/>
        <end position="59"/>
    </location>
</feature>
<comment type="subcellular location">
    <subcellularLocation>
        <location evidence="1">Cell membrane</location>
        <topology evidence="1">Multi-pass membrane protein</topology>
    </subcellularLocation>
</comment>
<dbReference type="InterPro" id="IPR000620">
    <property type="entry name" value="EamA_dom"/>
</dbReference>
<feature type="transmembrane region" description="Helical" evidence="7">
    <location>
        <begin position="71"/>
        <end position="89"/>
    </location>
</feature>
<proteinExistence type="inferred from homology"/>
<feature type="transmembrane region" description="Helical" evidence="7">
    <location>
        <begin position="248"/>
        <end position="269"/>
    </location>
</feature>
<feature type="domain" description="EamA" evidence="8">
    <location>
        <begin position="152"/>
        <end position="290"/>
    </location>
</feature>
<dbReference type="Pfam" id="PF00892">
    <property type="entry name" value="EamA"/>
    <property type="match status" value="2"/>
</dbReference>
<dbReference type="Gene3D" id="1.10.3730.20">
    <property type="match status" value="1"/>
</dbReference>
<dbReference type="AlphaFoldDB" id="A0A7I8DEE9"/>
<feature type="transmembrane region" description="Helical" evidence="7">
    <location>
        <begin position="214"/>
        <end position="236"/>
    </location>
</feature>
<feature type="transmembrane region" description="Helical" evidence="7">
    <location>
        <begin position="150"/>
        <end position="171"/>
    </location>
</feature>
<feature type="transmembrane region" description="Helical" evidence="7">
    <location>
        <begin position="183"/>
        <end position="202"/>
    </location>
</feature>
<dbReference type="EMBL" id="AP023366">
    <property type="protein sequence ID" value="BCJ88523.1"/>
    <property type="molecule type" value="Genomic_DNA"/>
</dbReference>
<dbReference type="Proteomes" id="UP000593802">
    <property type="component" value="Chromosome"/>
</dbReference>
<evidence type="ECO:0000256" key="4">
    <source>
        <dbReference type="ARBA" id="ARBA00022692"/>
    </source>
</evidence>
<dbReference type="GO" id="GO:0005886">
    <property type="term" value="C:plasma membrane"/>
    <property type="evidence" value="ECO:0007669"/>
    <property type="project" value="UniProtKB-SubCell"/>
</dbReference>
<evidence type="ECO:0000313" key="10">
    <source>
        <dbReference type="Proteomes" id="UP000593802"/>
    </source>
</evidence>
<evidence type="ECO:0000256" key="1">
    <source>
        <dbReference type="ARBA" id="ARBA00004651"/>
    </source>
</evidence>
<feature type="domain" description="EamA" evidence="8">
    <location>
        <begin position="10"/>
        <end position="143"/>
    </location>
</feature>
<feature type="transmembrane region" description="Helical" evidence="7">
    <location>
        <begin position="127"/>
        <end position="144"/>
    </location>
</feature>
<dbReference type="SUPFAM" id="SSF103481">
    <property type="entry name" value="Multidrug resistance efflux transporter EmrE"/>
    <property type="match status" value="2"/>
</dbReference>
<evidence type="ECO:0000256" key="2">
    <source>
        <dbReference type="ARBA" id="ARBA00007362"/>
    </source>
</evidence>
<feature type="transmembrane region" description="Helical" evidence="7">
    <location>
        <begin position="101"/>
        <end position="120"/>
    </location>
</feature>
<evidence type="ECO:0000256" key="3">
    <source>
        <dbReference type="ARBA" id="ARBA00022475"/>
    </source>
</evidence>
<keyword evidence="6 7" id="KW-0472">Membrane</keyword>
<evidence type="ECO:0000256" key="6">
    <source>
        <dbReference type="ARBA" id="ARBA00023136"/>
    </source>
</evidence>
<dbReference type="KEGG" id="eff:skT53_35080"/>
<reference evidence="9 10" key="1">
    <citation type="submission" date="2020-08" db="EMBL/GenBank/DDBJ databases">
        <title>Complete Genome Sequence of Effusibacillus dendaii Strain skT53, Isolated from Farmland soil.</title>
        <authorList>
            <person name="Konishi T."/>
            <person name="Kawasaki H."/>
        </authorList>
    </citation>
    <scope>NUCLEOTIDE SEQUENCE [LARGE SCALE GENOMIC DNA]</scope>
    <source>
        <strain evidence="10">skT53</strain>
    </source>
</reference>
<evidence type="ECO:0000256" key="7">
    <source>
        <dbReference type="SAM" id="Phobius"/>
    </source>
</evidence>
<sequence>MLLLNRKTLLADLTLLLVTFIWGATFVLVQDATESMPPFSFLAVRFAVAAVLLYLILLIWKPDQLRFRKKIWSAGAIAGFWLFAGYAFQTFGLQYTTASKAGFITGLSVILVPLLAIWMLRMMPTRWTIAGAGMASVGLAMLSLNRVEAANFGDLLVFFGAFSYAMQILLVGKYAPLFPALPFVLVQIIVITILNALGAVLFEPWQSALRPHVLLNSTVIAAIIICALFATVFAYVTQAVVQKFTTATRTALIFSMEPVFAALAGYLWADERLTLQAVVGCLLILVGMILAELGGSQEKTERMPDTRPVP</sequence>
<dbReference type="RefSeq" id="WP_318978576.1">
    <property type="nucleotide sequence ID" value="NZ_AP023366.1"/>
</dbReference>
<protein>
    <submittedName>
        <fullName evidence="9">Transporter</fullName>
    </submittedName>
</protein>
<evidence type="ECO:0000256" key="5">
    <source>
        <dbReference type="ARBA" id="ARBA00022989"/>
    </source>
</evidence>
<keyword evidence="5 7" id="KW-1133">Transmembrane helix</keyword>
<evidence type="ECO:0000259" key="8">
    <source>
        <dbReference type="Pfam" id="PF00892"/>
    </source>
</evidence>